<evidence type="ECO:0000313" key="3">
    <source>
        <dbReference type="EMBL" id="GFE50838.1"/>
    </source>
</evidence>
<evidence type="ECO:0008006" key="5">
    <source>
        <dbReference type="Google" id="ProtNLM"/>
    </source>
</evidence>
<feature type="transmembrane region" description="Helical" evidence="1">
    <location>
        <begin position="177"/>
        <end position="199"/>
    </location>
</feature>
<dbReference type="RefSeq" id="WP_238840911.1">
    <property type="nucleotide sequence ID" value="NZ_BLIV01000005.1"/>
</dbReference>
<evidence type="ECO:0000256" key="2">
    <source>
        <dbReference type="SAM" id="SignalP"/>
    </source>
</evidence>
<evidence type="ECO:0000313" key="4">
    <source>
        <dbReference type="Proteomes" id="UP000436522"/>
    </source>
</evidence>
<dbReference type="Proteomes" id="UP000436522">
    <property type="component" value="Unassembled WGS sequence"/>
</dbReference>
<dbReference type="AlphaFoldDB" id="A0A640VR09"/>
<reference evidence="3 4" key="1">
    <citation type="submission" date="2019-12" db="EMBL/GenBank/DDBJ databases">
        <title>Roseobacter cerasinus sp. nov., isolated from seawater around aquaculture.</title>
        <authorList>
            <person name="Muramatsu S."/>
            <person name="Takabe Y."/>
            <person name="Mori K."/>
            <person name="Takaichi S."/>
            <person name="Hanada S."/>
        </authorList>
    </citation>
    <scope>NUCLEOTIDE SEQUENCE [LARGE SCALE GENOMIC DNA]</scope>
    <source>
        <strain evidence="3 4">AI77</strain>
    </source>
</reference>
<dbReference type="InterPro" id="IPR022472">
    <property type="entry name" value="VPLPA-CTERM"/>
</dbReference>
<feature type="chain" id="PRO_5024968456" description="VPLPA-CTERM protein sorting domain-containing protein" evidence="2">
    <location>
        <begin position="23"/>
        <end position="206"/>
    </location>
</feature>
<keyword evidence="1" id="KW-0472">Membrane</keyword>
<proteinExistence type="predicted"/>
<evidence type="ECO:0000256" key="1">
    <source>
        <dbReference type="SAM" id="Phobius"/>
    </source>
</evidence>
<gene>
    <name evidence="3" type="ORF">So717_25910</name>
</gene>
<name>A0A640VR09_9RHOB</name>
<sequence>MTIKTLALAAALSALTAASGFAATVQLNVVGGQLLGARNVDVNGTLYDVEFVDDTCAAIFGGCDDVSDFDFPTLGLAEAAAISLGETVFVDGPLGNFDSDHGLTAGISSAGGLGFGIIMVPYGFSSNAGIRRVAGRSFLNEDDGDSLTFSSIPIGSDLSSDDNIAFARFTLSQLTPIPLPAGGFLLIAGLAGLGGLRAWRSKDTAH</sequence>
<keyword evidence="1" id="KW-0812">Transmembrane</keyword>
<comment type="caution">
    <text evidence="3">The sequence shown here is derived from an EMBL/GenBank/DDBJ whole genome shotgun (WGS) entry which is preliminary data.</text>
</comment>
<dbReference type="NCBIfam" id="TIGR03370">
    <property type="entry name" value="VPLPA-CTERM"/>
    <property type="match status" value="1"/>
</dbReference>
<keyword evidence="1" id="KW-1133">Transmembrane helix</keyword>
<organism evidence="3 4">
    <name type="scientific">Roseobacter cerasinus</name>
    <dbReference type="NCBI Taxonomy" id="2602289"/>
    <lineage>
        <taxon>Bacteria</taxon>
        <taxon>Pseudomonadati</taxon>
        <taxon>Pseudomonadota</taxon>
        <taxon>Alphaproteobacteria</taxon>
        <taxon>Rhodobacterales</taxon>
        <taxon>Roseobacteraceae</taxon>
        <taxon>Roseobacter</taxon>
    </lineage>
</organism>
<keyword evidence="4" id="KW-1185">Reference proteome</keyword>
<accession>A0A640VR09</accession>
<keyword evidence="2" id="KW-0732">Signal</keyword>
<feature type="signal peptide" evidence="2">
    <location>
        <begin position="1"/>
        <end position="22"/>
    </location>
</feature>
<protein>
    <recommendedName>
        <fullName evidence="5">VPLPA-CTERM protein sorting domain-containing protein</fullName>
    </recommendedName>
</protein>
<dbReference type="EMBL" id="BLIV01000005">
    <property type="protein sequence ID" value="GFE50838.1"/>
    <property type="molecule type" value="Genomic_DNA"/>
</dbReference>